<evidence type="ECO:0008006" key="3">
    <source>
        <dbReference type="Google" id="ProtNLM"/>
    </source>
</evidence>
<dbReference type="AlphaFoldDB" id="K5WXD8"/>
<reference evidence="1 2" key="1">
    <citation type="journal article" date="2012" name="BMC Genomics">
        <title>Comparative genomics of the white-rot fungi, Phanerochaete carnosa and P. chrysosporium, to elucidate the genetic basis of the distinct wood types they colonize.</title>
        <authorList>
            <person name="Suzuki H."/>
            <person name="MacDonald J."/>
            <person name="Syed K."/>
            <person name="Salamov A."/>
            <person name="Hori C."/>
            <person name="Aerts A."/>
            <person name="Henrissat B."/>
            <person name="Wiebenga A."/>
            <person name="vanKuyk P.A."/>
            <person name="Barry K."/>
            <person name="Lindquist E."/>
            <person name="LaButti K."/>
            <person name="Lapidus A."/>
            <person name="Lucas S."/>
            <person name="Coutinho P."/>
            <person name="Gong Y."/>
            <person name="Samejima M."/>
            <person name="Mahadevan R."/>
            <person name="Abou-Zaid M."/>
            <person name="de Vries R.P."/>
            <person name="Igarashi K."/>
            <person name="Yadav J.S."/>
            <person name="Grigoriev I.V."/>
            <person name="Master E.R."/>
        </authorList>
    </citation>
    <scope>NUCLEOTIDE SEQUENCE [LARGE SCALE GENOMIC DNA]</scope>
    <source>
        <strain evidence="1 2">HHB-10118-sp</strain>
    </source>
</reference>
<gene>
    <name evidence="1" type="ORF">PHACADRAFT_120225</name>
</gene>
<dbReference type="GeneID" id="18907877"/>
<dbReference type="KEGG" id="pco:PHACADRAFT_120225"/>
<organism evidence="1 2">
    <name type="scientific">Phanerochaete carnosa (strain HHB-10118-sp)</name>
    <name type="common">White-rot fungus</name>
    <name type="synonym">Peniophora carnosa</name>
    <dbReference type="NCBI Taxonomy" id="650164"/>
    <lineage>
        <taxon>Eukaryota</taxon>
        <taxon>Fungi</taxon>
        <taxon>Dikarya</taxon>
        <taxon>Basidiomycota</taxon>
        <taxon>Agaricomycotina</taxon>
        <taxon>Agaricomycetes</taxon>
        <taxon>Polyporales</taxon>
        <taxon>Phanerochaetaceae</taxon>
        <taxon>Phanerochaete</taxon>
    </lineage>
</organism>
<accession>K5WXD8</accession>
<dbReference type="Proteomes" id="UP000008370">
    <property type="component" value="Unassembled WGS sequence"/>
</dbReference>
<dbReference type="InParanoid" id="K5WXD8"/>
<dbReference type="OrthoDB" id="2758621at2759"/>
<evidence type="ECO:0000313" key="1">
    <source>
        <dbReference type="EMBL" id="EKM55152.1"/>
    </source>
</evidence>
<name>K5WXD8_PHACS</name>
<sequence length="346" mass="38577">MSHKEETSELVRCEDVWFEDGTVVLQADKTLFRVYAGVLSRHSSFFNDVFAAPRPPDLDTYDGCLLIAMRGDSPTDVRNFLLAMLDIEHFESLIADPCAAVAILKLSEKYEAHKLRRRVTTALAPLFPTTLAAFDELRSRGALPQSYQLRLIYHIISLELALESAAPSFLPSLLHFMAGQKTEVLDLILSGGEDYTKTLILSPKVKHALLLAKQRLSTLGRKEVFTKMFEVGACEQAERCNALRLAFIIDFQGPDGYLDPLQSARAFGKDLPELFCSSCTGIIAQSISEGRTRVWEQLPQVFALPSWKELAKDTFHLPPAAISSLDAPLTPRPWDNDWIDVIPPSA</sequence>
<dbReference type="STRING" id="650164.K5WXD8"/>
<keyword evidence="2" id="KW-1185">Reference proteome</keyword>
<dbReference type="HOGENOM" id="CLU_033082_3_2_1"/>
<proteinExistence type="predicted"/>
<protein>
    <recommendedName>
        <fullName evidence="3">BTB domain-containing protein</fullName>
    </recommendedName>
</protein>
<dbReference type="RefSeq" id="XP_007395492.1">
    <property type="nucleotide sequence ID" value="XM_007395430.1"/>
</dbReference>
<dbReference type="EMBL" id="JH930472">
    <property type="protein sequence ID" value="EKM55152.1"/>
    <property type="molecule type" value="Genomic_DNA"/>
</dbReference>
<evidence type="ECO:0000313" key="2">
    <source>
        <dbReference type="Proteomes" id="UP000008370"/>
    </source>
</evidence>